<evidence type="ECO:0000259" key="7">
    <source>
        <dbReference type="PROSITE" id="PS50181"/>
    </source>
</evidence>
<evidence type="ECO:0000256" key="5">
    <source>
        <dbReference type="SAM" id="MobiDB-lite"/>
    </source>
</evidence>
<feature type="compositionally biased region" description="Basic and acidic residues" evidence="5">
    <location>
        <begin position="41"/>
        <end position="60"/>
    </location>
</feature>
<dbReference type="AlphaFoldDB" id="A0A9E7HUY0"/>
<protein>
    <submittedName>
        <fullName evidence="8">Serine threonine-protein kinase</fullName>
    </submittedName>
</protein>
<feature type="binding site" evidence="4">
    <location>
        <position position="114"/>
    </location>
    <ligand>
        <name>ATP</name>
        <dbReference type="ChEBI" id="CHEBI:30616"/>
    </ligand>
</feature>
<dbReference type="PANTHER" id="PTHR47985:SF4">
    <property type="entry name" value="SERINE_THREONINE-PROTEIN KINASE PBL27"/>
    <property type="match status" value="1"/>
</dbReference>
<dbReference type="SUPFAM" id="SSF81383">
    <property type="entry name" value="F-box domain"/>
    <property type="match status" value="1"/>
</dbReference>
<dbReference type="EMBL" id="CP097510">
    <property type="protein sequence ID" value="URE37543.1"/>
    <property type="molecule type" value="Genomic_DNA"/>
</dbReference>
<dbReference type="InterPro" id="IPR017441">
    <property type="entry name" value="Protein_kinase_ATP_BS"/>
</dbReference>
<evidence type="ECO:0000256" key="3">
    <source>
        <dbReference type="ARBA" id="ARBA00023136"/>
    </source>
</evidence>
<keyword evidence="2" id="KW-0723">Serine/threonine-protein kinase</keyword>
<dbReference type="Proteomes" id="UP001055439">
    <property type="component" value="Chromosome 8"/>
</dbReference>
<keyword evidence="8" id="KW-0808">Transferase</keyword>
<proteinExistence type="predicted"/>
<evidence type="ECO:0000259" key="6">
    <source>
        <dbReference type="PROSITE" id="PS50011"/>
    </source>
</evidence>
<dbReference type="InterPro" id="IPR001245">
    <property type="entry name" value="Ser-Thr/Tyr_kinase_cat_dom"/>
</dbReference>
<dbReference type="InterPro" id="IPR001810">
    <property type="entry name" value="F-box_dom"/>
</dbReference>
<dbReference type="Gene3D" id="1.20.1280.50">
    <property type="match status" value="1"/>
</dbReference>
<dbReference type="OrthoDB" id="1730074at2759"/>
<dbReference type="Pfam" id="PF07714">
    <property type="entry name" value="PK_Tyr_Ser-Thr"/>
    <property type="match status" value="1"/>
</dbReference>
<dbReference type="PROSITE" id="PS00107">
    <property type="entry name" value="PROTEIN_KINASE_ATP"/>
    <property type="match status" value="1"/>
</dbReference>
<dbReference type="GO" id="GO:0004674">
    <property type="term" value="F:protein serine/threonine kinase activity"/>
    <property type="evidence" value="ECO:0007669"/>
    <property type="project" value="UniProtKB-KW"/>
</dbReference>
<keyword evidence="4" id="KW-0067">ATP-binding</keyword>
<dbReference type="InterPro" id="IPR000719">
    <property type="entry name" value="Prot_kinase_dom"/>
</dbReference>
<name>A0A9E7HUY0_9LILI</name>
<keyword evidence="4" id="KW-0547">Nucleotide-binding</keyword>
<dbReference type="FunFam" id="3.30.200.20:FF:000248">
    <property type="entry name" value="Serine/threonine-protein kinase PBS1"/>
    <property type="match status" value="1"/>
</dbReference>
<dbReference type="SMART" id="SM00256">
    <property type="entry name" value="FBOX"/>
    <property type="match status" value="1"/>
</dbReference>
<feature type="compositionally biased region" description="Polar residues" evidence="5">
    <location>
        <begin position="176"/>
        <end position="206"/>
    </location>
</feature>
<sequence>MGCFPCFGSASQREEEEEKVKKRNEGKGGGGCKGASLSHHGGSDKLRSRTGSDSKKEASTPKESNAGHIAAQTFTFRELAAATKNFRQDCLLGEGGFGRVYKGRLENGQVVAVKQLDRNGLQGNREFLVEVLMLSLLHHPNLVNLIGYCADGDQRLLVYEFMPLGSLEDHLHASVQSTRFGSSTPRSRSGSDNQQAVHSPHQNSPDLRQRDPFKVSDKGAKVGRGGSAGGSGRKWGLDDLETQESQMGSPVHVGIAEGSPKSVDPNLVREHAVAEAKLWGENWRERQQRNAPGWLGRDAGSGPRLARAHVSHEDFVLILTAREECRRRLLRSEMERDGGSSGLDLRWSYLPRDLALGIVSLLEASDVCSLGICSRLWRDICSSDSIWMALYERRWPSADRHFASPSQEFKAFYMNQHKKMASAVSAVIKYVEESTLNGSLEISFYVKALGDLRSMKLGFRDVQLFLFRREQNVLLNLIGFHHCMSLLEIPVKVWDPKLMIFSMVVASQTVDLMEALETCQILERQVCVRWFMLRRRFYGFPMPNEHHSHIVSLGDLAMGKEDNVLDLLNHGNINERMHVQISAITEITTNNGETMMIKREDNHDG</sequence>
<dbReference type="PROSITE" id="PS50011">
    <property type="entry name" value="PROTEIN_KINASE_DOM"/>
    <property type="match status" value="1"/>
</dbReference>
<feature type="domain" description="F-box" evidence="7">
    <location>
        <begin position="344"/>
        <end position="390"/>
    </location>
</feature>
<evidence type="ECO:0000256" key="2">
    <source>
        <dbReference type="ARBA" id="ARBA00022527"/>
    </source>
</evidence>
<dbReference type="GO" id="GO:0005886">
    <property type="term" value="C:plasma membrane"/>
    <property type="evidence" value="ECO:0007669"/>
    <property type="project" value="UniProtKB-ARBA"/>
</dbReference>
<keyword evidence="8" id="KW-0418">Kinase</keyword>
<keyword evidence="9" id="KW-1185">Reference proteome</keyword>
<dbReference type="InterPro" id="IPR011009">
    <property type="entry name" value="Kinase-like_dom_sf"/>
</dbReference>
<evidence type="ECO:0000256" key="4">
    <source>
        <dbReference type="PROSITE-ProRule" id="PRU10141"/>
    </source>
</evidence>
<feature type="region of interest" description="Disordered" evidence="5">
    <location>
        <begin position="176"/>
        <end position="236"/>
    </location>
</feature>
<organism evidence="8 9">
    <name type="scientific">Musa troglodytarum</name>
    <name type="common">fe'i banana</name>
    <dbReference type="NCBI Taxonomy" id="320322"/>
    <lineage>
        <taxon>Eukaryota</taxon>
        <taxon>Viridiplantae</taxon>
        <taxon>Streptophyta</taxon>
        <taxon>Embryophyta</taxon>
        <taxon>Tracheophyta</taxon>
        <taxon>Spermatophyta</taxon>
        <taxon>Magnoliopsida</taxon>
        <taxon>Liliopsida</taxon>
        <taxon>Zingiberales</taxon>
        <taxon>Musaceae</taxon>
        <taxon>Musa</taxon>
    </lineage>
</organism>
<feature type="compositionally biased region" description="Gly residues" evidence="5">
    <location>
        <begin position="222"/>
        <end position="233"/>
    </location>
</feature>
<evidence type="ECO:0000313" key="8">
    <source>
        <dbReference type="EMBL" id="URE37543.1"/>
    </source>
</evidence>
<feature type="compositionally biased region" description="Basic and acidic residues" evidence="5">
    <location>
        <begin position="207"/>
        <end position="220"/>
    </location>
</feature>
<feature type="domain" description="Protein kinase" evidence="6">
    <location>
        <begin position="86"/>
        <end position="350"/>
    </location>
</feature>
<dbReference type="InterPro" id="IPR036047">
    <property type="entry name" value="F-box-like_dom_sf"/>
</dbReference>
<dbReference type="GO" id="GO:0005524">
    <property type="term" value="F:ATP binding"/>
    <property type="evidence" value="ECO:0007669"/>
    <property type="project" value="UniProtKB-UniRule"/>
</dbReference>
<accession>A0A9E7HUY0</accession>
<feature type="region of interest" description="Disordered" evidence="5">
    <location>
        <begin position="1"/>
        <end position="67"/>
    </location>
</feature>
<evidence type="ECO:0000256" key="1">
    <source>
        <dbReference type="ARBA" id="ARBA00004370"/>
    </source>
</evidence>
<reference evidence="8" key="1">
    <citation type="submission" date="2022-05" db="EMBL/GenBank/DDBJ databases">
        <title>The Musa troglodytarum L. genome provides insights into the mechanism of non-climacteric behaviour and enrichment of carotenoids.</title>
        <authorList>
            <person name="Wang J."/>
        </authorList>
    </citation>
    <scope>NUCLEOTIDE SEQUENCE</scope>
    <source>
        <tissue evidence="8">Leaf</tissue>
    </source>
</reference>
<dbReference type="Pfam" id="PF12937">
    <property type="entry name" value="F-box-like"/>
    <property type="match status" value="1"/>
</dbReference>
<gene>
    <name evidence="8" type="ORF">MUK42_06753</name>
</gene>
<dbReference type="Gene3D" id="3.30.200.20">
    <property type="entry name" value="Phosphorylase Kinase, domain 1"/>
    <property type="match status" value="1"/>
</dbReference>
<evidence type="ECO:0000313" key="9">
    <source>
        <dbReference type="Proteomes" id="UP001055439"/>
    </source>
</evidence>
<dbReference type="SUPFAM" id="SSF56112">
    <property type="entry name" value="Protein kinase-like (PK-like)"/>
    <property type="match status" value="1"/>
</dbReference>
<comment type="subcellular location">
    <subcellularLocation>
        <location evidence="1">Membrane</location>
    </subcellularLocation>
</comment>
<keyword evidence="3" id="KW-0472">Membrane</keyword>
<dbReference type="PANTHER" id="PTHR47985">
    <property type="entry name" value="OS07G0668900 PROTEIN"/>
    <property type="match status" value="1"/>
</dbReference>
<dbReference type="PROSITE" id="PS50181">
    <property type="entry name" value="FBOX"/>
    <property type="match status" value="1"/>
</dbReference>